<evidence type="ECO:0000259" key="1">
    <source>
        <dbReference type="PROSITE" id="PS51459"/>
    </source>
</evidence>
<gene>
    <name evidence="2" type="ordered locus">Asuc_0825</name>
</gene>
<dbReference type="Gene3D" id="1.10.3290.10">
    <property type="entry name" value="Fido-like domain"/>
    <property type="match status" value="1"/>
</dbReference>
<dbReference type="EMBL" id="CP000746">
    <property type="protein sequence ID" value="ABR74195.1"/>
    <property type="molecule type" value="Genomic_DNA"/>
</dbReference>
<dbReference type="SUPFAM" id="SSF140931">
    <property type="entry name" value="Fic-like"/>
    <property type="match status" value="1"/>
</dbReference>
<organism evidence="2 3">
    <name type="scientific">Actinobacillus succinogenes (strain ATCC 55618 / DSM 22257 / CCUG 43843 / 130Z)</name>
    <dbReference type="NCBI Taxonomy" id="339671"/>
    <lineage>
        <taxon>Bacteria</taxon>
        <taxon>Pseudomonadati</taxon>
        <taxon>Pseudomonadota</taxon>
        <taxon>Gammaproteobacteria</taxon>
        <taxon>Pasteurellales</taxon>
        <taxon>Pasteurellaceae</taxon>
        <taxon>Actinobacillus</taxon>
    </lineage>
</organism>
<dbReference type="OrthoDB" id="9807853at2"/>
<dbReference type="AlphaFoldDB" id="A6VMJ8"/>
<dbReference type="STRING" id="339671.Asuc_0825"/>
<name>A6VMJ8_ACTSZ</name>
<sequence length="233" mass="26783">MNFKYIKINRTTAIEAAKRLVVDSIWKSANIELVKGINFPETQEIFEGRIPANADVEKVIVVNNLKRAWMFLFDNLDYPLDLQLASEYNRIIGEGGLYSNPGKLRDQIVRISGTNYIPLIPSYENVREQINWVNKIENPIDKGLEIFTLSSRGQWFNNGNKRTAQMLANHLFLQDNAAVLAIPDIHKEQFMEHLVNYYESDDSLILKNFLYETSVEMLPSGLTMSQLKKLNLA</sequence>
<evidence type="ECO:0000313" key="3">
    <source>
        <dbReference type="Proteomes" id="UP000001114"/>
    </source>
</evidence>
<keyword evidence="3" id="KW-1185">Reference proteome</keyword>
<protein>
    <recommendedName>
        <fullName evidence="1">Fido domain-containing protein</fullName>
    </recommendedName>
</protein>
<dbReference type="InterPro" id="IPR036597">
    <property type="entry name" value="Fido-like_dom_sf"/>
</dbReference>
<evidence type="ECO:0000313" key="2">
    <source>
        <dbReference type="EMBL" id="ABR74195.1"/>
    </source>
</evidence>
<dbReference type="RefSeq" id="WP_012072573.1">
    <property type="nucleotide sequence ID" value="NC_009655.1"/>
</dbReference>
<dbReference type="eggNOG" id="COG3177">
    <property type="taxonomic scope" value="Bacteria"/>
</dbReference>
<dbReference type="PROSITE" id="PS51459">
    <property type="entry name" value="FIDO"/>
    <property type="match status" value="1"/>
</dbReference>
<reference evidence="3" key="1">
    <citation type="journal article" date="2010" name="BMC Genomics">
        <title>A genomic perspective on the potential of Actinobacillus succinogenes for industrial succinate production.</title>
        <authorList>
            <person name="McKinlay J.B."/>
            <person name="Laivenieks M."/>
            <person name="Schindler B.D."/>
            <person name="McKinlay A.A."/>
            <person name="Siddaramappa S."/>
            <person name="Challacombe J.F."/>
            <person name="Lowry S.R."/>
            <person name="Clum A."/>
            <person name="Lapidus A.L."/>
            <person name="Burkhart K.B."/>
            <person name="Harkins V."/>
            <person name="Vieille C."/>
        </authorList>
    </citation>
    <scope>NUCLEOTIDE SEQUENCE [LARGE SCALE GENOMIC DNA]</scope>
    <source>
        <strain evidence="3">ATCC 55618 / DSM 22257 / CCUG 43843 / 130Z</strain>
    </source>
</reference>
<feature type="domain" description="Fido" evidence="1">
    <location>
        <begin position="80"/>
        <end position="212"/>
    </location>
</feature>
<accession>A6VMJ8</accession>
<proteinExistence type="predicted"/>
<dbReference type="InterPro" id="IPR003812">
    <property type="entry name" value="Fido"/>
</dbReference>
<dbReference type="KEGG" id="asu:Asuc_0825"/>
<dbReference type="Proteomes" id="UP000001114">
    <property type="component" value="Chromosome"/>
</dbReference>
<dbReference type="HOGENOM" id="CLU_077430_1_0_6"/>